<dbReference type="PROSITE" id="PS52015">
    <property type="entry name" value="TONB_CTD"/>
    <property type="match status" value="1"/>
</dbReference>
<feature type="domain" description="TonB C-terminal" evidence="6">
    <location>
        <begin position="217"/>
        <end position="307"/>
    </location>
</feature>
<evidence type="ECO:0000256" key="5">
    <source>
        <dbReference type="SAM" id="MobiDB-lite"/>
    </source>
</evidence>
<evidence type="ECO:0000313" key="7">
    <source>
        <dbReference type="EMBL" id="RDY68623.1"/>
    </source>
</evidence>
<organism evidence="7 8">
    <name type="scientific">Lysobacter soli</name>
    <dbReference type="NCBI Taxonomy" id="453783"/>
    <lineage>
        <taxon>Bacteria</taxon>
        <taxon>Pseudomonadati</taxon>
        <taxon>Pseudomonadota</taxon>
        <taxon>Gammaproteobacteria</taxon>
        <taxon>Lysobacterales</taxon>
        <taxon>Lysobacteraceae</taxon>
        <taxon>Lysobacter</taxon>
    </lineage>
</organism>
<comment type="subcellular location">
    <subcellularLocation>
        <location evidence="1">Membrane</location>
        <topology evidence="1">Single-pass membrane protein</topology>
    </subcellularLocation>
</comment>
<protein>
    <submittedName>
        <fullName evidence="7">TonB family protein</fullName>
    </submittedName>
</protein>
<evidence type="ECO:0000256" key="4">
    <source>
        <dbReference type="ARBA" id="ARBA00023136"/>
    </source>
</evidence>
<proteinExistence type="predicted"/>
<dbReference type="Pfam" id="PF03544">
    <property type="entry name" value="TonB_C"/>
    <property type="match status" value="1"/>
</dbReference>
<accession>A0A3D8VGZ3</accession>
<evidence type="ECO:0000256" key="3">
    <source>
        <dbReference type="ARBA" id="ARBA00022989"/>
    </source>
</evidence>
<dbReference type="InterPro" id="IPR006260">
    <property type="entry name" value="TonB/TolA_C"/>
</dbReference>
<sequence>MAGAGLLMLALAGCEGARAPAAQEASAAGSEALPAPVLEQMETQPLRARAEAALRDQRLHTPAGDNAVEYYLALRERESDPGVAAALGEMQPYVLIATEQALAQQQLDEARRLVGLLARMDTHAPALPRLRESLRVAQERADREEGARIADAAKPALATPLQVMPTAPPTPARTSLPVATVTPAPMATIATPPPATPEPVKPKEAAPPAPVARTETAPTALPRLLQDAAPRYPLAARNRRIEGSVQVAFTIQPDGRVTDARAVSAQPEGLFEQAALAAAARWQFEATSRRVTTTRTVTFRLPPDPNT</sequence>
<dbReference type="EMBL" id="QTJR01000002">
    <property type="protein sequence ID" value="RDY68623.1"/>
    <property type="molecule type" value="Genomic_DNA"/>
</dbReference>
<dbReference type="AlphaFoldDB" id="A0A3D8VGZ3"/>
<evidence type="ECO:0000256" key="1">
    <source>
        <dbReference type="ARBA" id="ARBA00004167"/>
    </source>
</evidence>
<feature type="region of interest" description="Disordered" evidence="5">
    <location>
        <begin position="191"/>
        <end position="221"/>
    </location>
</feature>
<comment type="caution">
    <text evidence="7">The sequence shown here is derived from an EMBL/GenBank/DDBJ whole genome shotgun (WGS) entry which is preliminary data.</text>
</comment>
<evidence type="ECO:0000259" key="6">
    <source>
        <dbReference type="PROSITE" id="PS52015"/>
    </source>
</evidence>
<keyword evidence="2" id="KW-0812">Transmembrane</keyword>
<feature type="compositionally biased region" description="Pro residues" evidence="5">
    <location>
        <begin position="191"/>
        <end position="210"/>
    </location>
</feature>
<dbReference type="Gene3D" id="3.30.2420.10">
    <property type="entry name" value="TonB"/>
    <property type="match status" value="1"/>
</dbReference>
<dbReference type="SUPFAM" id="SSF74653">
    <property type="entry name" value="TolA/TonB C-terminal domain"/>
    <property type="match status" value="1"/>
</dbReference>
<gene>
    <name evidence="7" type="ORF">DX912_03715</name>
</gene>
<dbReference type="GO" id="GO:0055085">
    <property type="term" value="P:transmembrane transport"/>
    <property type="evidence" value="ECO:0007669"/>
    <property type="project" value="InterPro"/>
</dbReference>
<keyword evidence="8" id="KW-1185">Reference proteome</keyword>
<dbReference type="InterPro" id="IPR037682">
    <property type="entry name" value="TonB_C"/>
</dbReference>
<keyword evidence="4" id="KW-0472">Membrane</keyword>
<evidence type="ECO:0000256" key="2">
    <source>
        <dbReference type="ARBA" id="ARBA00022692"/>
    </source>
</evidence>
<evidence type="ECO:0000313" key="8">
    <source>
        <dbReference type="Proteomes" id="UP000256829"/>
    </source>
</evidence>
<name>A0A3D8VGZ3_9GAMM</name>
<dbReference type="NCBIfam" id="TIGR01352">
    <property type="entry name" value="tonB_Cterm"/>
    <property type="match status" value="1"/>
</dbReference>
<reference evidence="7 8" key="1">
    <citation type="submission" date="2018-08" db="EMBL/GenBank/DDBJ databases">
        <title>Lysobacter soli KCTC 22011, whole genome shotgun sequence.</title>
        <authorList>
            <person name="Zhang X."/>
            <person name="Feng G."/>
            <person name="Zhu H."/>
        </authorList>
    </citation>
    <scope>NUCLEOTIDE SEQUENCE [LARGE SCALE GENOMIC DNA]</scope>
    <source>
        <strain evidence="7 8">KCTC 22011</strain>
    </source>
</reference>
<dbReference type="Proteomes" id="UP000256829">
    <property type="component" value="Unassembled WGS sequence"/>
</dbReference>
<dbReference type="GO" id="GO:0016020">
    <property type="term" value="C:membrane"/>
    <property type="evidence" value="ECO:0007669"/>
    <property type="project" value="UniProtKB-SubCell"/>
</dbReference>
<keyword evidence="3" id="KW-1133">Transmembrane helix</keyword>